<keyword evidence="2" id="KW-1185">Reference proteome</keyword>
<protein>
    <submittedName>
        <fullName evidence="1">Thiamine pyrophosphokinase</fullName>
    </submittedName>
</protein>
<accession>A0A8H7D4Z2</accession>
<dbReference type="OrthoDB" id="10261522at2759"/>
<evidence type="ECO:0000313" key="1">
    <source>
        <dbReference type="EMBL" id="KAF7358978.1"/>
    </source>
</evidence>
<sequence length="254" mass="28289">MERSACALLGIITYGVHMSTYQEAHTAGGDGAFGHDTGLARIMICANRRPKNLFVYNEHVELPGRREYLPQHAPFSGSDFDQEHLTPLYLNDAPIIGLLPSQKGGSPSSGIVHVPGLRNARTGFHPALDTPAKRTAAMREMCERWRNTRCFLDIIGSGKWRGDMYSVYRDPFDVYDYPAAGSDDEDNLNYVFGIERSACVLYGIVTYGVHMSTYPEVHTAGGQRSLRLWIPTRASPKSMWPGYLDNTVAGNSRW</sequence>
<reference evidence="1" key="1">
    <citation type="submission" date="2020-05" db="EMBL/GenBank/DDBJ databases">
        <title>Mycena genomes resolve the evolution of fungal bioluminescence.</title>
        <authorList>
            <person name="Tsai I.J."/>
        </authorList>
    </citation>
    <scope>NUCLEOTIDE SEQUENCE</scope>
    <source>
        <strain evidence="1">160909Yilan</strain>
    </source>
</reference>
<keyword evidence="1" id="KW-0808">Transferase</keyword>
<dbReference type="AlphaFoldDB" id="A0A8H7D4Z2"/>
<dbReference type="GO" id="GO:0016301">
    <property type="term" value="F:kinase activity"/>
    <property type="evidence" value="ECO:0007669"/>
    <property type="project" value="UniProtKB-KW"/>
</dbReference>
<dbReference type="EMBL" id="JACAZH010000009">
    <property type="protein sequence ID" value="KAF7358978.1"/>
    <property type="molecule type" value="Genomic_DNA"/>
</dbReference>
<dbReference type="Proteomes" id="UP000623467">
    <property type="component" value="Unassembled WGS sequence"/>
</dbReference>
<dbReference type="Gene3D" id="3.30.750.160">
    <property type="match status" value="1"/>
</dbReference>
<gene>
    <name evidence="1" type="ORF">MSAN_01238200</name>
</gene>
<comment type="caution">
    <text evidence="1">The sequence shown here is derived from an EMBL/GenBank/DDBJ whole genome shotgun (WGS) entry which is preliminary data.</text>
</comment>
<keyword evidence="1" id="KW-0418">Kinase</keyword>
<name>A0A8H7D4Z2_9AGAR</name>
<proteinExistence type="predicted"/>
<organism evidence="1 2">
    <name type="scientific">Mycena sanguinolenta</name>
    <dbReference type="NCBI Taxonomy" id="230812"/>
    <lineage>
        <taxon>Eukaryota</taxon>
        <taxon>Fungi</taxon>
        <taxon>Dikarya</taxon>
        <taxon>Basidiomycota</taxon>
        <taxon>Agaricomycotina</taxon>
        <taxon>Agaricomycetes</taxon>
        <taxon>Agaricomycetidae</taxon>
        <taxon>Agaricales</taxon>
        <taxon>Marasmiineae</taxon>
        <taxon>Mycenaceae</taxon>
        <taxon>Mycena</taxon>
    </lineage>
</organism>
<evidence type="ECO:0000313" key="2">
    <source>
        <dbReference type="Proteomes" id="UP000623467"/>
    </source>
</evidence>